<evidence type="ECO:0000256" key="10">
    <source>
        <dbReference type="ARBA" id="ARBA00023180"/>
    </source>
</evidence>
<keyword evidence="10" id="KW-0325">Glycoprotein</keyword>
<dbReference type="Pfam" id="PF00858">
    <property type="entry name" value="ASC"/>
    <property type="match status" value="1"/>
</dbReference>
<dbReference type="WBParaSite" id="nRc.2.0.1.t36834-RA">
    <property type="protein sequence ID" value="nRc.2.0.1.t36834-RA"/>
    <property type="gene ID" value="nRc.2.0.1.g36834"/>
</dbReference>
<evidence type="ECO:0000256" key="11">
    <source>
        <dbReference type="ARBA" id="ARBA00023201"/>
    </source>
</evidence>
<evidence type="ECO:0000256" key="2">
    <source>
        <dbReference type="ARBA" id="ARBA00007193"/>
    </source>
</evidence>
<keyword evidence="7" id="KW-0915">Sodium</keyword>
<dbReference type="InterPro" id="IPR001873">
    <property type="entry name" value="ENaC"/>
</dbReference>
<evidence type="ECO:0000256" key="5">
    <source>
        <dbReference type="ARBA" id="ARBA00022692"/>
    </source>
</evidence>
<proteinExistence type="inferred from homology"/>
<reference evidence="16" key="1">
    <citation type="submission" date="2022-11" db="UniProtKB">
        <authorList>
            <consortium name="WormBaseParasite"/>
        </authorList>
    </citation>
    <scope>IDENTIFICATION</scope>
</reference>
<keyword evidence="8 13" id="KW-0406">Ion transport</keyword>
<evidence type="ECO:0000256" key="3">
    <source>
        <dbReference type="ARBA" id="ARBA00022448"/>
    </source>
</evidence>
<keyword evidence="4 13" id="KW-0894">Sodium channel</keyword>
<evidence type="ECO:0000256" key="14">
    <source>
        <dbReference type="SAM" id="Phobius"/>
    </source>
</evidence>
<accession>A0A915KFT7</accession>
<dbReference type="GO" id="GO:0016020">
    <property type="term" value="C:membrane"/>
    <property type="evidence" value="ECO:0007669"/>
    <property type="project" value="UniProtKB-SubCell"/>
</dbReference>
<organism evidence="15 16">
    <name type="scientific">Romanomermis culicivorax</name>
    <name type="common">Nematode worm</name>
    <dbReference type="NCBI Taxonomy" id="13658"/>
    <lineage>
        <taxon>Eukaryota</taxon>
        <taxon>Metazoa</taxon>
        <taxon>Ecdysozoa</taxon>
        <taxon>Nematoda</taxon>
        <taxon>Enoplea</taxon>
        <taxon>Dorylaimia</taxon>
        <taxon>Mermithida</taxon>
        <taxon>Mermithoidea</taxon>
        <taxon>Mermithidae</taxon>
        <taxon>Romanomermis</taxon>
    </lineage>
</organism>
<keyword evidence="11 13" id="KW-0739">Sodium transport</keyword>
<evidence type="ECO:0000256" key="12">
    <source>
        <dbReference type="ARBA" id="ARBA00023303"/>
    </source>
</evidence>
<keyword evidence="6 14" id="KW-1133">Transmembrane helix</keyword>
<dbReference type="Proteomes" id="UP000887565">
    <property type="component" value="Unplaced"/>
</dbReference>
<evidence type="ECO:0000256" key="4">
    <source>
        <dbReference type="ARBA" id="ARBA00022461"/>
    </source>
</evidence>
<dbReference type="AlphaFoldDB" id="A0A915KFT7"/>
<evidence type="ECO:0000256" key="13">
    <source>
        <dbReference type="RuleBase" id="RU000679"/>
    </source>
</evidence>
<evidence type="ECO:0000256" key="8">
    <source>
        <dbReference type="ARBA" id="ARBA00023065"/>
    </source>
</evidence>
<comment type="similarity">
    <text evidence="2 13">Belongs to the amiloride-sensitive sodium channel (TC 1.A.6) family.</text>
</comment>
<protein>
    <submittedName>
        <fullName evidence="16">Uncharacterized protein</fullName>
    </submittedName>
</protein>
<dbReference type="GO" id="GO:0005272">
    <property type="term" value="F:sodium channel activity"/>
    <property type="evidence" value="ECO:0007669"/>
    <property type="project" value="UniProtKB-KW"/>
</dbReference>
<evidence type="ECO:0000313" key="15">
    <source>
        <dbReference type="Proteomes" id="UP000887565"/>
    </source>
</evidence>
<evidence type="ECO:0000313" key="16">
    <source>
        <dbReference type="WBParaSite" id="nRc.2.0.1.t36834-RA"/>
    </source>
</evidence>
<keyword evidence="9 14" id="KW-0472">Membrane</keyword>
<evidence type="ECO:0000256" key="9">
    <source>
        <dbReference type="ARBA" id="ARBA00023136"/>
    </source>
</evidence>
<evidence type="ECO:0000256" key="1">
    <source>
        <dbReference type="ARBA" id="ARBA00004141"/>
    </source>
</evidence>
<feature type="transmembrane region" description="Helical" evidence="14">
    <location>
        <begin position="37"/>
        <end position="62"/>
    </location>
</feature>
<keyword evidence="15" id="KW-1185">Reference proteome</keyword>
<keyword evidence="5 13" id="KW-0812">Transmembrane</keyword>
<evidence type="ECO:0000256" key="6">
    <source>
        <dbReference type="ARBA" id="ARBA00022989"/>
    </source>
</evidence>
<keyword evidence="12 13" id="KW-0407">Ion channel</keyword>
<keyword evidence="3 13" id="KW-0813">Transport</keyword>
<sequence>MVWLKIERPFNFKSFCKDVTVSGLANFLETRDRNCKFLWIVANVICISAAVALCYNSVAHYLKFEVKTTMKVIGQDSNPNFPAITFCTTSSTRTSYRSNSDEYAEAYYILMASWNPGEVEKAKTFAIKVPRTLGHECMQNLTSKKQYFNIVVDTPNIIDHIDLVSTVWEGMGTKDKYLALGDRFKGCSPRDDEERVQ</sequence>
<evidence type="ECO:0000256" key="7">
    <source>
        <dbReference type="ARBA" id="ARBA00023053"/>
    </source>
</evidence>
<name>A0A915KFT7_ROMCU</name>
<comment type="subcellular location">
    <subcellularLocation>
        <location evidence="1">Membrane</location>
        <topology evidence="1">Multi-pass membrane protein</topology>
    </subcellularLocation>
</comment>